<accession>A0A1W1W1V3</accession>
<sequence length="95" mass="10318">MVLVATAAGPLRSGTHSERRTGRPHLHLSLVLLAFVMVPGRLEDLGRRTYEIDPWADERKGVGVSQVKIGGEGPTGAFFTVKQGRVGIITIDKLR</sequence>
<gene>
    <name evidence="1" type="ORF">SAMN00808754_2964</name>
</gene>
<dbReference type="Proteomes" id="UP000192569">
    <property type="component" value="Chromosome I"/>
</dbReference>
<name>A0A1W1W1V3_9FIRM</name>
<dbReference type="STRING" id="698762.SAMN00808754_2964"/>
<evidence type="ECO:0000313" key="2">
    <source>
        <dbReference type="Proteomes" id="UP000192569"/>
    </source>
</evidence>
<evidence type="ECO:0000313" key="1">
    <source>
        <dbReference type="EMBL" id="SMB99566.1"/>
    </source>
</evidence>
<dbReference type="AlphaFoldDB" id="A0A1W1W1V3"/>
<dbReference type="EMBL" id="LT838272">
    <property type="protein sequence ID" value="SMB99566.1"/>
    <property type="molecule type" value="Genomic_DNA"/>
</dbReference>
<protein>
    <submittedName>
        <fullName evidence="1">Uncharacterized protein</fullName>
    </submittedName>
</protein>
<keyword evidence="2" id="KW-1185">Reference proteome</keyword>
<organism evidence="1 2">
    <name type="scientific">Thermanaeromonas toyohensis ToBE</name>
    <dbReference type="NCBI Taxonomy" id="698762"/>
    <lineage>
        <taxon>Bacteria</taxon>
        <taxon>Bacillati</taxon>
        <taxon>Bacillota</taxon>
        <taxon>Clostridia</taxon>
        <taxon>Neomoorellales</taxon>
        <taxon>Neomoorellaceae</taxon>
        <taxon>Thermanaeromonas</taxon>
    </lineage>
</organism>
<reference evidence="1 2" key="1">
    <citation type="submission" date="2017-04" db="EMBL/GenBank/DDBJ databases">
        <authorList>
            <person name="Afonso C.L."/>
            <person name="Miller P.J."/>
            <person name="Scott M.A."/>
            <person name="Spackman E."/>
            <person name="Goraichik I."/>
            <person name="Dimitrov K.M."/>
            <person name="Suarez D.L."/>
            <person name="Swayne D.E."/>
        </authorList>
    </citation>
    <scope>NUCLEOTIDE SEQUENCE [LARGE SCALE GENOMIC DNA]</scope>
    <source>
        <strain evidence="1 2">ToBE</strain>
    </source>
</reference>
<proteinExistence type="predicted"/>